<organism evidence="4 5">
    <name type="scientific">Halobaculum halobium</name>
    <dbReference type="NCBI Taxonomy" id="3032281"/>
    <lineage>
        <taxon>Archaea</taxon>
        <taxon>Methanobacteriati</taxon>
        <taxon>Methanobacteriota</taxon>
        <taxon>Stenosarchaea group</taxon>
        <taxon>Halobacteria</taxon>
        <taxon>Halobacteriales</taxon>
        <taxon>Haloferacaceae</taxon>
        <taxon>Halobaculum</taxon>
    </lineage>
</organism>
<protein>
    <submittedName>
        <fullName evidence="4">Phosphatase PAP2 family protein</fullName>
    </submittedName>
</protein>
<dbReference type="InterPro" id="IPR000326">
    <property type="entry name" value="PAP2/HPO"/>
</dbReference>
<evidence type="ECO:0000256" key="2">
    <source>
        <dbReference type="SAM" id="Phobius"/>
    </source>
</evidence>
<feature type="transmembrane region" description="Helical" evidence="2">
    <location>
        <begin position="194"/>
        <end position="212"/>
    </location>
</feature>
<dbReference type="EMBL" id="JBHSWX010000012">
    <property type="protein sequence ID" value="MFC6786990.1"/>
    <property type="molecule type" value="Genomic_DNA"/>
</dbReference>
<dbReference type="SUPFAM" id="SSF48317">
    <property type="entry name" value="Acid phosphatase/Vanadium-dependent haloperoxidase"/>
    <property type="match status" value="1"/>
</dbReference>
<dbReference type="Pfam" id="PF01569">
    <property type="entry name" value="PAP2"/>
    <property type="match status" value="1"/>
</dbReference>
<keyword evidence="5" id="KW-1185">Reference proteome</keyword>
<dbReference type="AlphaFoldDB" id="A0ABD5TC94"/>
<gene>
    <name evidence="4" type="ORF">ACFQFD_13595</name>
</gene>
<proteinExistence type="predicted"/>
<evidence type="ECO:0000259" key="3">
    <source>
        <dbReference type="SMART" id="SM00014"/>
    </source>
</evidence>
<dbReference type="Proteomes" id="UP001596443">
    <property type="component" value="Unassembled WGS sequence"/>
</dbReference>
<keyword evidence="2" id="KW-0472">Membrane</keyword>
<feature type="transmembrane region" description="Helical" evidence="2">
    <location>
        <begin position="287"/>
        <end position="307"/>
    </location>
</feature>
<sequence>MGRSVTGEVLGLPEWIVPIAAALTQLGDAWFLYLGLALLYWLADRRIAANPRRVGATVVAVGLGALAVTVGFKSLFALPRPPGAGDATAPLWLPELLAGAYVNAATGDGFGFPSGHAIGATMAYGALATFLDVGDRRTRRGVAALVIGVVALTRVALGVHYLADVVVGVGVGLAGLWLFHRVARSGFRPNPDRAFFLAATLGAVALLVAAAGGHGGEVLEAGTVVGGGLGGYAVWRVRGTDDAPVGLPGAAAGLAVIGVVFGGAYAVASAGLPYVFGVVPDTTPFRLLAVVPLSFAGVALVVAWPTVVGRLRGPDADAPDDGSRREAEADADGDAVADLISEAEAAVPEGVDADADGPDRSD</sequence>
<name>A0ABD5TC94_9EURY</name>
<dbReference type="PANTHER" id="PTHR14969">
    <property type="entry name" value="SPHINGOSINE-1-PHOSPHATE PHOSPHOHYDROLASE"/>
    <property type="match status" value="1"/>
</dbReference>
<evidence type="ECO:0000313" key="4">
    <source>
        <dbReference type="EMBL" id="MFC6786990.1"/>
    </source>
</evidence>
<dbReference type="GeneID" id="81210094"/>
<dbReference type="PANTHER" id="PTHR14969:SF13">
    <property type="entry name" value="AT30094P"/>
    <property type="match status" value="1"/>
</dbReference>
<dbReference type="Gene3D" id="1.20.144.10">
    <property type="entry name" value="Phosphatidic acid phosphatase type 2/haloperoxidase"/>
    <property type="match status" value="1"/>
</dbReference>
<evidence type="ECO:0000313" key="5">
    <source>
        <dbReference type="Proteomes" id="UP001596443"/>
    </source>
</evidence>
<feature type="domain" description="Phosphatidic acid phosphatase type 2/haloperoxidase" evidence="3">
    <location>
        <begin position="54"/>
        <end position="180"/>
    </location>
</feature>
<feature type="transmembrane region" description="Helical" evidence="2">
    <location>
        <begin position="247"/>
        <end position="267"/>
    </location>
</feature>
<feature type="transmembrane region" description="Helical" evidence="2">
    <location>
        <begin position="116"/>
        <end position="134"/>
    </location>
</feature>
<feature type="transmembrane region" description="Helical" evidence="2">
    <location>
        <begin position="165"/>
        <end position="182"/>
    </location>
</feature>
<feature type="transmembrane region" description="Helical" evidence="2">
    <location>
        <begin position="15"/>
        <end position="42"/>
    </location>
</feature>
<dbReference type="InterPro" id="IPR036938">
    <property type="entry name" value="PAP2/HPO_sf"/>
</dbReference>
<evidence type="ECO:0000256" key="1">
    <source>
        <dbReference type="SAM" id="MobiDB-lite"/>
    </source>
</evidence>
<feature type="transmembrane region" description="Helical" evidence="2">
    <location>
        <begin position="54"/>
        <end position="72"/>
    </location>
</feature>
<dbReference type="RefSeq" id="WP_284061179.1">
    <property type="nucleotide sequence ID" value="NZ_CP126158.1"/>
</dbReference>
<reference evidence="4 5" key="1">
    <citation type="journal article" date="2019" name="Int. J. Syst. Evol. Microbiol.">
        <title>The Global Catalogue of Microorganisms (GCM) 10K type strain sequencing project: providing services to taxonomists for standard genome sequencing and annotation.</title>
        <authorList>
            <consortium name="The Broad Institute Genomics Platform"/>
            <consortium name="The Broad Institute Genome Sequencing Center for Infectious Disease"/>
            <person name="Wu L."/>
            <person name="Ma J."/>
        </authorList>
    </citation>
    <scope>NUCLEOTIDE SEQUENCE [LARGE SCALE GENOMIC DNA]</scope>
    <source>
        <strain evidence="4 5">SYNS20</strain>
    </source>
</reference>
<dbReference type="SMART" id="SM00014">
    <property type="entry name" value="acidPPc"/>
    <property type="match status" value="1"/>
</dbReference>
<keyword evidence="2" id="KW-0812">Transmembrane</keyword>
<keyword evidence="2" id="KW-1133">Transmembrane helix</keyword>
<feature type="region of interest" description="Disordered" evidence="1">
    <location>
        <begin position="312"/>
        <end position="333"/>
    </location>
</feature>
<comment type="caution">
    <text evidence="4">The sequence shown here is derived from an EMBL/GenBank/DDBJ whole genome shotgun (WGS) entry which is preliminary data.</text>
</comment>
<accession>A0ABD5TC94</accession>